<comment type="similarity">
    <text evidence="4">Belongs to the RAD18 family.</text>
</comment>
<dbReference type="PROSITE" id="PS00518">
    <property type="entry name" value="ZF_RING_1"/>
    <property type="match status" value="1"/>
</dbReference>
<dbReference type="PANTHER" id="PTHR14134">
    <property type="entry name" value="E3 UBIQUITIN-PROTEIN LIGASE RAD18"/>
    <property type="match status" value="1"/>
</dbReference>
<comment type="caution">
    <text evidence="22">The sequence shown here is derived from an EMBL/GenBank/DDBJ whole genome shotgun (WGS) entry which is preliminary data.</text>
</comment>
<organism evidence="22 23">
    <name type="scientific">Cymbomonas tetramitiformis</name>
    <dbReference type="NCBI Taxonomy" id="36881"/>
    <lineage>
        <taxon>Eukaryota</taxon>
        <taxon>Viridiplantae</taxon>
        <taxon>Chlorophyta</taxon>
        <taxon>Pyramimonadophyceae</taxon>
        <taxon>Pyramimonadales</taxon>
        <taxon>Pyramimonadaceae</taxon>
        <taxon>Cymbomonas</taxon>
    </lineage>
</organism>
<dbReference type="Pfam" id="PF13923">
    <property type="entry name" value="zf-C3HC4_2"/>
    <property type="match status" value="1"/>
</dbReference>
<evidence type="ECO:0000256" key="17">
    <source>
        <dbReference type="PROSITE-ProRule" id="PRU00175"/>
    </source>
</evidence>
<keyword evidence="7" id="KW-0479">Metal-binding</keyword>
<keyword evidence="9 17" id="KW-0863">Zinc-finger</keyword>
<reference evidence="22 23" key="1">
    <citation type="journal article" date="2015" name="Genome Biol. Evol.">
        <title>Comparative Genomics of a Bacterivorous Green Alga Reveals Evolutionary Causalities and Consequences of Phago-Mixotrophic Mode of Nutrition.</title>
        <authorList>
            <person name="Burns J.A."/>
            <person name="Paasch A."/>
            <person name="Narechania A."/>
            <person name="Kim E."/>
        </authorList>
    </citation>
    <scope>NUCLEOTIDE SEQUENCE [LARGE SCALE GENOMIC DNA]</scope>
    <source>
        <strain evidence="22 23">PLY_AMNH</strain>
    </source>
</reference>
<dbReference type="EMBL" id="LGRX02029633">
    <property type="protein sequence ID" value="KAK3246623.1"/>
    <property type="molecule type" value="Genomic_DNA"/>
</dbReference>
<evidence type="ECO:0000256" key="19">
    <source>
        <dbReference type="SAM" id="MobiDB-lite"/>
    </source>
</evidence>
<name>A0AAE0EZW6_9CHLO</name>
<keyword evidence="14" id="KW-0539">Nucleus</keyword>
<evidence type="ECO:0000256" key="13">
    <source>
        <dbReference type="ARBA" id="ARBA00023204"/>
    </source>
</evidence>
<dbReference type="GO" id="GO:0008270">
    <property type="term" value="F:zinc ion binding"/>
    <property type="evidence" value="ECO:0007669"/>
    <property type="project" value="UniProtKB-KW"/>
</dbReference>
<keyword evidence="8 18" id="KW-0227">DNA damage</keyword>
<evidence type="ECO:0000256" key="15">
    <source>
        <dbReference type="ARBA" id="ARBA00031783"/>
    </source>
</evidence>
<dbReference type="InterPro" id="IPR001841">
    <property type="entry name" value="Znf_RING"/>
</dbReference>
<evidence type="ECO:0000259" key="20">
    <source>
        <dbReference type="PROSITE" id="PS50089"/>
    </source>
</evidence>
<protein>
    <recommendedName>
        <fullName evidence="5">RING-type E3 ubiquitin transferase</fullName>
        <ecNumber evidence="5">2.3.2.27</ecNumber>
    </recommendedName>
    <alternativeName>
        <fullName evidence="15 16">RING-type E3 ubiquitin transferase RAD18</fullName>
    </alternativeName>
</protein>
<proteinExistence type="inferred from homology"/>
<feature type="compositionally biased region" description="Basic and acidic residues" evidence="19">
    <location>
        <begin position="258"/>
        <end position="275"/>
    </location>
</feature>
<feature type="region of interest" description="Disordered" evidence="19">
    <location>
        <begin position="254"/>
        <end position="278"/>
    </location>
</feature>
<keyword evidence="13 18" id="KW-0234">DNA repair</keyword>
<evidence type="ECO:0000256" key="2">
    <source>
        <dbReference type="ARBA" id="ARBA00004123"/>
    </source>
</evidence>
<dbReference type="EC" id="2.3.2.27" evidence="5"/>
<dbReference type="GO" id="GO:0006513">
    <property type="term" value="P:protein monoubiquitination"/>
    <property type="evidence" value="ECO:0007669"/>
    <property type="project" value="InterPro"/>
</dbReference>
<feature type="region of interest" description="Disordered" evidence="19">
    <location>
        <begin position="97"/>
        <end position="179"/>
    </location>
</feature>
<dbReference type="SUPFAM" id="SSF57850">
    <property type="entry name" value="RING/U-box"/>
    <property type="match status" value="1"/>
</dbReference>
<feature type="domain" description="UBZ4-type" evidence="21">
    <location>
        <begin position="226"/>
        <end position="253"/>
    </location>
</feature>
<evidence type="ECO:0000313" key="23">
    <source>
        <dbReference type="Proteomes" id="UP001190700"/>
    </source>
</evidence>
<evidence type="ECO:0000256" key="7">
    <source>
        <dbReference type="ARBA" id="ARBA00022723"/>
    </source>
</evidence>
<evidence type="ECO:0000259" key="21">
    <source>
        <dbReference type="PROSITE" id="PS51908"/>
    </source>
</evidence>
<dbReference type="Gene3D" id="3.30.40.10">
    <property type="entry name" value="Zinc/RING finger domain, C3HC4 (zinc finger)"/>
    <property type="match status" value="1"/>
</dbReference>
<dbReference type="PANTHER" id="PTHR14134:SF2">
    <property type="entry name" value="E3 UBIQUITIN-PROTEIN LIGASE RAD18"/>
    <property type="match status" value="1"/>
</dbReference>
<dbReference type="GO" id="GO:0006301">
    <property type="term" value="P:DNA damage tolerance"/>
    <property type="evidence" value="ECO:0007669"/>
    <property type="project" value="InterPro"/>
</dbReference>
<evidence type="ECO:0000256" key="14">
    <source>
        <dbReference type="ARBA" id="ARBA00023242"/>
    </source>
</evidence>
<evidence type="ECO:0000256" key="1">
    <source>
        <dbReference type="ARBA" id="ARBA00000900"/>
    </source>
</evidence>
<dbReference type="InterPro" id="IPR013083">
    <property type="entry name" value="Znf_RING/FYVE/PHD"/>
</dbReference>
<dbReference type="GO" id="GO:0005634">
    <property type="term" value="C:nucleus"/>
    <property type="evidence" value="ECO:0007669"/>
    <property type="project" value="UniProtKB-SubCell"/>
</dbReference>
<keyword evidence="23" id="KW-1185">Reference proteome</keyword>
<evidence type="ECO:0000256" key="11">
    <source>
        <dbReference type="ARBA" id="ARBA00022833"/>
    </source>
</evidence>
<dbReference type="GO" id="GO:0003697">
    <property type="term" value="F:single-stranded DNA binding"/>
    <property type="evidence" value="ECO:0007669"/>
    <property type="project" value="InterPro"/>
</dbReference>
<gene>
    <name evidence="22" type="ORF">CYMTET_43846</name>
</gene>
<dbReference type="FunFam" id="3.30.40.10:FF:000172">
    <property type="entry name" value="E3 ubiquitin-protein ligase RAD18"/>
    <property type="match status" value="1"/>
</dbReference>
<evidence type="ECO:0000256" key="3">
    <source>
        <dbReference type="ARBA" id="ARBA00004906"/>
    </source>
</evidence>
<keyword evidence="12" id="KW-0238">DNA-binding</keyword>
<comment type="subcellular location">
    <subcellularLocation>
        <location evidence="2">Nucleus</location>
    </subcellularLocation>
</comment>
<evidence type="ECO:0000256" key="10">
    <source>
        <dbReference type="ARBA" id="ARBA00022786"/>
    </source>
</evidence>
<evidence type="ECO:0000256" key="12">
    <source>
        <dbReference type="ARBA" id="ARBA00023125"/>
    </source>
</evidence>
<evidence type="ECO:0000256" key="5">
    <source>
        <dbReference type="ARBA" id="ARBA00012483"/>
    </source>
</evidence>
<evidence type="ECO:0000256" key="8">
    <source>
        <dbReference type="ARBA" id="ARBA00022763"/>
    </source>
</evidence>
<accession>A0AAE0EZW6</accession>
<dbReference type="GO" id="GO:0061630">
    <property type="term" value="F:ubiquitin protein ligase activity"/>
    <property type="evidence" value="ECO:0007669"/>
    <property type="project" value="UniProtKB-EC"/>
</dbReference>
<dbReference type="AlphaFoldDB" id="A0AAE0EZW6"/>
<evidence type="ECO:0000256" key="18">
    <source>
        <dbReference type="PROSITE-ProRule" id="PRU01256"/>
    </source>
</evidence>
<dbReference type="InterPro" id="IPR006642">
    <property type="entry name" value="Rad18_UBZ4"/>
</dbReference>
<keyword evidence="10" id="KW-0833">Ubl conjugation pathway</keyword>
<dbReference type="PROSITE" id="PS50089">
    <property type="entry name" value="ZF_RING_2"/>
    <property type="match status" value="1"/>
</dbReference>
<dbReference type="Proteomes" id="UP001190700">
    <property type="component" value="Unassembled WGS sequence"/>
</dbReference>
<keyword evidence="11" id="KW-0862">Zinc</keyword>
<evidence type="ECO:0000256" key="9">
    <source>
        <dbReference type="ARBA" id="ARBA00022771"/>
    </source>
</evidence>
<evidence type="ECO:0000313" key="22">
    <source>
        <dbReference type="EMBL" id="KAK3246623.1"/>
    </source>
</evidence>
<feature type="compositionally biased region" description="Acidic residues" evidence="19">
    <location>
        <begin position="134"/>
        <end position="145"/>
    </location>
</feature>
<dbReference type="SMART" id="SM00184">
    <property type="entry name" value="RING"/>
    <property type="match status" value="1"/>
</dbReference>
<feature type="domain" description="RING-type" evidence="20">
    <location>
        <begin position="28"/>
        <end position="67"/>
    </location>
</feature>
<dbReference type="PROSITE" id="PS51908">
    <property type="entry name" value="ZF_UBZ4"/>
    <property type="match status" value="1"/>
</dbReference>
<comment type="pathway">
    <text evidence="3">Protein modification; protein ubiquitination.</text>
</comment>
<dbReference type="Gene3D" id="3.30.160.60">
    <property type="entry name" value="Classic Zinc Finger"/>
    <property type="match status" value="1"/>
</dbReference>
<evidence type="ECO:0000256" key="16">
    <source>
        <dbReference type="ARBA" id="ARBA00082369"/>
    </source>
</evidence>
<keyword evidence="6" id="KW-0808">Transferase</keyword>
<sequence length="301" mass="33469">MFDNVDDDEAGAWGHMKEMCLLDTSLRCPICGDFLDTAVSFPECSHSFCSLCIRRSLEFREICPCCRSAYTAVDLKPNRLLDTVVSNFRSSRSKLLTAVKKSSESTPPREQSKRKSEPTSLRRSKRFRGRNVELNEDEDPDWDPESELREDPGEARVSPNLQKKSCNRGPRTSVGACKTSEDALPATVANDSRPVPESVIVSDDEQAAAAAPLPTTAPPTQPPIGKVFCPVCTIPIFEKYINQHVDLCLAREGGTAEPPRERSQFLKPSEPDGPPKMKRMPTLVYSLLYALQHNHLPHTQA</sequence>
<evidence type="ECO:0000256" key="4">
    <source>
        <dbReference type="ARBA" id="ARBA00009506"/>
    </source>
</evidence>
<dbReference type="GO" id="GO:0097505">
    <property type="term" value="C:Rad6-Rad18 complex"/>
    <property type="evidence" value="ECO:0007669"/>
    <property type="project" value="TreeGrafter"/>
</dbReference>
<evidence type="ECO:0000256" key="6">
    <source>
        <dbReference type="ARBA" id="ARBA00022679"/>
    </source>
</evidence>
<dbReference type="InterPro" id="IPR039577">
    <property type="entry name" value="Rad18"/>
</dbReference>
<dbReference type="GO" id="GO:0006281">
    <property type="term" value="P:DNA repair"/>
    <property type="evidence" value="ECO:0007669"/>
    <property type="project" value="UniProtKB-KW"/>
</dbReference>
<comment type="catalytic activity">
    <reaction evidence="1">
        <text>S-ubiquitinyl-[E2 ubiquitin-conjugating enzyme]-L-cysteine + [acceptor protein]-L-lysine = [E2 ubiquitin-conjugating enzyme]-L-cysteine + N(6)-ubiquitinyl-[acceptor protein]-L-lysine.</text>
        <dbReference type="EC" id="2.3.2.27"/>
    </reaction>
</comment>
<dbReference type="InterPro" id="IPR017907">
    <property type="entry name" value="Znf_RING_CS"/>
</dbReference>